<keyword evidence="2" id="KW-0449">Lipoprotein</keyword>
<evidence type="ECO:0000313" key="3">
    <source>
        <dbReference type="Proteomes" id="UP001596116"/>
    </source>
</evidence>
<gene>
    <name evidence="2" type="ORF">ACFMB1_12065</name>
</gene>
<accession>A0ABW1KVZ6</accession>
<sequence>MMKTRNLLFVVLAPVAMGLAACNTVKLEGGEKPIEVNLNVNVTGEVRVKLEREIEDAIAQNPDIF</sequence>
<comment type="caution">
    <text evidence="2">The sequence shown here is derived from an EMBL/GenBank/DDBJ whole genome shotgun (WGS) entry which is preliminary data.</text>
</comment>
<dbReference type="InterPro" id="IPR025985">
    <property type="entry name" value="YnbE"/>
</dbReference>
<feature type="chain" id="PRO_5045142511" evidence="1">
    <location>
        <begin position="22"/>
        <end position="65"/>
    </location>
</feature>
<proteinExistence type="predicted"/>
<name>A0ABW1KVZ6_9PROT</name>
<evidence type="ECO:0000256" key="1">
    <source>
        <dbReference type="SAM" id="SignalP"/>
    </source>
</evidence>
<dbReference type="Pfam" id="PF13617">
    <property type="entry name" value="Lipoprotein_19"/>
    <property type="match status" value="1"/>
</dbReference>
<organism evidence="2 3">
    <name type="scientific">Hyphococcus aureus</name>
    <dbReference type="NCBI Taxonomy" id="2666033"/>
    <lineage>
        <taxon>Bacteria</taxon>
        <taxon>Pseudomonadati</taxon>
        <taxon>Pseudomonadota</taxon>
        <taxon>Alphaproteobacteria</taxon>
        <taxon>Parvularculales</taxon>
        <taxon>Parvularculaceae</taxon>
        <taxon>Hyphococcus</taxon>
    </lineage>
</organism>
<dbReference type="PROSITE" id="PS51257">
    <property type="entry name" value="PROKAR_LIPOPROTEIN"/>
    <property type="match status" value="1"/>
</dbReference>
<keyword evidence="1" id="KW-0732">Signal</keyword>
<feature type="signal peptide" evidence="1">
    <location>
        <begin position="1"/>
        <end position="21"/>
    </location>
</feature>
<dbReference type="Proteomes" id="UP001596116">
    <property type="component" value="Unassembled WGS sequence"/>
</dbReference>
<dbReference type="EMBL" id="JBHPON010000002">
    <property type="protein sequence ID" value="MFC6036283.1"/>
    <property type="molecule type" value="Genomic_DNA"/>
</dbReference>
<evidence type="ECO:0000313" key="2">
    <source>
        <dbReference type="EMBL" id="MFC6036283.1"/>
    </source>
</evidence>
<dbReference type="RefSeq" id="WP_379882488.1">
    <property type="nucleotide sequence ID" value="NZ_JBHPON010000002.1"/>
</dbReference>
<protein>
    <submittedName>
        <fullName evidence="2">YnbE family lipoprotein</fullName>
    </submittedName>
</protein>
<reference evidence="2 3" key="1">
    <citation type="submission" date="2024-09" db="EMBL/GenBank/DDBJ databases">
        <authorList>
            <person name="Zhang Z.-H."/>
        </authorList>
    </citation>
    <scope>NUCLEOTIDE SEQUENCE [LARGE SCALE GENOMIC DNA]</scope>
    <source>
        <strain evidence="2 3">HHTR114</strain>
    </source>
</reference>
<keyword evidence="3" id="KW-1185">Reference proteome</keyword>